<dbReference type="PANTHER" id="PTHR42939">
    <property type="entry name" value="ABC TRANSPORTER ATP-BINDING PROTEIN ALBC-RELATED"/>
    <property type="match status" value="1"/>
</dbReference>
<keyword evidence="1" id="KW-0813">Transport</keyword>
<keyword evidence="3 5" id="KW-0067">ATP-binding</keyword>
<dbReference type="RefSeq" id="WP_207979506.1">
    <property type="nucleotide sequence ID" value="NZ_JAGDEL010000010.1"/>
</dbReference>
<keyword evidence="6" id="KW-1185">Reference proteome</keyword>
<dbReference type="Gene3D" id="3.40.50.300">
    <property type="entry name" value="P-loop containing nucleotide triphosphate hydrolases"/>
    <property type="match status" value="1"/>
</dbReference>
<dbReference type="InterPro" id="IPR027417">
    <property type="entry name" value="P-loop_NTPase"/>
</dbReference>
<evidence type="ECO:0000313" key="5">
    <source>
        <dbReference type="EMBL" id="MBO1512823.1"/>
    </source>
</evidence>
<dbReference type="Pfam" id="PF00005">
    <property type="entry name" value="ABC_tran"/>
    <property type="match status" value="1"/>
</dbReference>
<organism evidence="5 6">
    <name type="scientific">Metabacillus bambusae</name>
    <dbReference type="NCBI Taxonomy" id="2795218"/>
    <lineage>
        <taxon>Bacteria</taxon>
        <taxon>Bacillati</taxon>
        <taxon>Bacillota</taxon>
        <taxon>Bacilli</taxon>
        <taxon>Bacillales</taxon>
        <taxon>Bacillaceae</taxon>
        <taxon>Metabacillus</taxon>
    </lineage>
</organism>
<dbReference type="SUPFAM" id="SSF52540">
    <property type="entry name" value="P-loop containing nucleoside triphosphate hydrolases"/>
    <property type="match status" value="1"/>
</dbReference>
<reference evidence="5 6" key="1">
    <citation type="submission" date="2021-03" db="EMBL/GenBank/DDBJ databases">
        <title>Whole genome sequence of Metabacillus bambusae BG109.</title>
        <authorList>
            <person name="Jeong J.W."/>
        </authorList>
    </citation>
    <scope>NUCLEOTIDE SEQUENCE [LARGE SCALE GENOMIC DNA]</scope>
    <source>
        <strain evidence="5 6">BG109</strain>
    </source>
</reference>
<gene>
    <name evidence="5" type="ORF">I7822_14290</name>
</gene>
<evidence type="ECO:0000256" key="3">
    <source>
        <dbReference type="ARBA" id="ARBA00022840"/>
    </source>
</evidence>
<dbReference type="GO" id="GO:0005524">
    <property type="term" value="F:ATP binding"/>
    <property type="evidence" value="ECO:0007669"/>
    <property type="project" value="UniProtKB-KW"/>
</dbReference>
<dbReference type="Proteomes" id="UP000663981">
    <property type="component" value="Unassembled WGS sequence"/>
</dbReference>
<dbReference type="PANTHER" id="PTHR42939:SF1">
    <property type="entry name" value="ABC TRANSPORTER ATP-BINDING PROTEIN ALBC-RELATED"/>
    <property type="match status" value="1"/>
</dbReference>
<proteinExistence type="predicted"/>
<evidence type="ECO:0000259" key="4">
    <source>
        <dbReference type="Pfam" id="PF00005"/>
    </source>
</evidence>
<evidence type="ECO:0000256" key="1">
    <source>
        <dbReference type="ARBA" id="ARBA00022448"/>
    </source>
</evidence>
<dbReference type="InterPro" id="IPR003439">
    <property type="entry name" value="ABC_transporter-like_ATP-bd"/>
</dbReference>
<dbReference type="InterPro" id="IPR051782">
    <property type="entry name" value="ABC_Transporter_VariousFunc"/>
</dbReference>
<sequence>MDLTVHIVQNKEFLKERQLKVIEDQLGLIGPNSAGKTSLIRCLMNLMHIDSGEIRLFGKTNLKATNERRKSDLNYFYEDHSIEFICT</sequence>
<comment type="caution">
    <text evidence="5">The sequence shown here is derived from an EMBL/GenBank/DDBJ whole genome shotgun (WGS) entry which is preliminary data.</text>
</comment>
<name>A0ABS3N3L4_9BACI</name>
<dbReference type="EMBL" id="JAGDEL010000010">
    <property type="protein sequence ID" value="MBO1512823.1"/>
    <property type="molecule type" value="Genomic_DNA"/>
</dbReference>
<keyword evidence="2" id="KW-0547">Nucleotide-binding</keyword>
<evidence type="ECO:0000256" key="2">
    <source>
        <dbReference type="ARBA" id="ARBA00022741"/>
    </source>
</evidence>
<evidence type="ECO:0000313" key="6">
    <source>
        <dbReference type="Proteomes" id="UP000663981"/>
    </source>
</evidence>
<accession>A0ABS3N3L4</accession>
<protein>
    <submittedName>
        <fullName evidence="5">ATP-binding cassette domain-containing protein</fullName>
    </submittedName>
</protein>
<feature type="domain" description="ABC transporter" evidence="4">
    <location>
        <begin position="25"/>
        <end position="80"/>
    </location>
</feature>